<name>A0AAD6A9V7_9TELE</name>
<accession>A0AAD6A9V7</accession>
<feature type="non-terminal residue" evidence="2">
    <location>
        <position position="1"/>
    </location>
</feature>
<keyword evidence="3" id="KW-1185">Reference proteome</keyword>
<reference evidence="2" key="1">
    <citation type="submission" date="2022-11" db="EMBL/GenBank/DDBJ databases">
        <title>Chromosome-level genome of Pogonophryne albipinna.</title>
        <authorList>
            <person name="Jo E."/>
        </authorList>
    </citation>
    <scope>NUCLEOTIDE SEQUENCE</scope>
    <source>
        <strain evidence="2">SGF0006</strain>
        <tissue evidence="2">Muscle</tissue>
    </source>
</reference>
<dbReference type="Proteomes" id="UP001219934">
    <property type="component" value="Unassembled WGS sequence"/>
</dbReference>
<evidence type="ECO:0000313" key="3">
    <source>
        <dbReference type="Proteomes" id="UP001219934"/>
    </source>
</evidence>
<evidence type="ECO:0000313" key="2">
    <source>
        <dbReference type="EMBL" id="KAJ4920897.1"/>
    </source>
</evidence>
<gene>
    <name evidence="2" type="ORF">JOQ06_014244</name>
</gene>
<dbReference type="AlphaFoldDB" id="A0AAD6A9V7"/>
<feature type="non-terminal residue" evidence="2">
    <location>
        <position position="112"/>
    </location>
</feature>
<organism evidence="2 3">
    <name type="scientific">Pogonophryne albipinna</name>
    <dbReference type="NCBI Taxonomy" id="1090488"/>
    <lineage>
        <taxon>Eukaryota</taxon>
        <taxon>Metazoa</taxon>
        <taxon>Chordata</taxon>
        <taxon>Craniata</taxon>
        <taxon>Vertebrata</taxon>
        <taxon>Euteleostomi</taxon>
        <taxon>Actinopterygii</taxon>
        <taxon>Neopterygii</taxon>
        <taxon>Teleostei</taxon>
        <taxon>Neoteleostei</taxon>
        <taxon>Acanthomorphata</taxon>
        <taxon>Eupercaria</taxon>
        <taxon>Perciformes</taxon>
        <taxon>Notothenioidei</taxon>
        <taxon>Pogonophryne</taxon>
    </lineage>
</organism>
<feature type="region of interest" description="Disordered" evidence="1">
    <location>
        <begin position="93"/>
        <end position="112"/>
    </location>
</feature>
<proteinExistence type="predicted"/>
<dbReference type="EMBL" id="JAPTMU010000160">
    <property type="protein sequence ID" value="KAJ4920897.1"/>
    <property type="molecule type" value="Genomic_DNA"/>
</dbReference>
<comment type="caution">
    <text evidence="2">The sequence shown here is derived from an EMBL/GenBank/DDBJ whole genome shotgun (WGS) entry which is preliminary data.</text>
</comment>
<evidence type="ECO:0000256" key="1">
    <source>
        <dbReference type="SAM" id="MobiDB-lite"/>
    </source>
</evidence>
<sequence length="112" mass="12000">GNIGFSVSFSVSLSPLPFHFPLHTRAGSCDRSDVNLERQAEERVSLLAFSKPPAQTRIGSDGQLHMAFPLGALLMLEAVVWAAAGSVCQRVRGRGGQSSCHLPPSERMGKPQ</sequence>
<protein>
    <submittedName>
        <fullName evidence="2">Uncharacterized protein</fullName>
    </submittedName>
</protein>